<accession>A0ABV6VDY3</accession>
<dbReference type="InterPro" id="IPR029044">
    <property type="entry name" value="Nucleotide-diphossugar_trans"/>
</dbReference>
<organism evidence="1 2">
    <name type="scientific">Streptacidiphilus alkalitolerans</name>
    <dbReference type="NCBI Taxonomy" id="3342712"/>
    <lineage>
        <taxon>Bacteria</taxon>
        <taxon>Bacillati</taxon>
        <taxon>Actinomycetota</taxon>
        <taxon>Actinomycetes</taxon>
        <taxon>Kitasatosporales</taxon>
        <taxon>Streptomycetaceae</taxon>
        <taxon>Streptacidiphilus</taxon>
    </lineage>
</organism>
<dbReference type="PANTHER" id="PTHR43867:SF2">
    <property type="entry name" value="CELLULOSE SYNTHASE CATALYTIC SUBUNIT A [UDP-FORMING]"/>
    <property type="match status" value="1"/>
</dbReference>
<reference evidence="1 2" key="1">
    <citation type="submission" date="2024-09" db="EMBL/GenBank/DDBJ databases">
        <authorList>
            <person name="Lee S.D."/>
        </authorList>
    </citation>
    <scope>NUCLEOTIDE SEQUENCE [LARGE SCALE GENOMIC DNA]</scope>
    <source>
        <strain evidence="1 2">N1-1</strain>
    </source>
</reference>
<dbReference type="SUPFAM" id="SSF51445">
    <property type="entry name" value="(Trans)glycosidases"/>
    <property type="match status" value="1"/>
</dbReference>
<dbReference type="PANTHER" id="PTHR43867">
    <property type="entry name" value="CELLULOSE SYNTHASE CATALYTIC SUBUNIT A [UDP-FORMING]"/>
    <property type="match status" value="1"/>
</dbReference>
<dbReference type="Gene3D" id="3.90.550.10">
    <property type="entry name" value="Spore Coat Polysaccharide Biosynthesis Protein SpsA, Chain A"/>
    <property type="match status" value="1"/>
</dbReference>
<gene>
    <name evidence="1" type="ORF">ACEZDG_21550</name>
</gene>
<dbReference type="PROSITE" id="PS51764">
    <property type="entry name" value="GH26"/>
    <property type="match status" value="1"/>
</dbReference>
<evidence type="ECO:0000313" key="1">
    <source>
        <dbReference type="EMBL" id="MFC1411853.1"/>
    </source>
</evidence>
<evidence type="ECO:0000313" key="2">
    <source>
        <dbReference type="Proteomes" id="UP001592582"/>
    </source>
</evidence>
<name>A0ABV6VDY3_9ACTN</name>
<proteinExistence type="predicted"/>
<dbReference type="InterPro" id="IPR017853">
    <property type="entry name" value="GH"/>
</dbReference>
<protein>
    <submittedName>
        <fullName evidence="1">Glycosyltransferase family 2 protein</fullName>
    </submittedName>
</protein>
<dbReference type="InterPro" id="IPR022790">
    <property type="entry name" value="GH26_dom"/>
</dbReference>
<dbReference type="EMBL" id="JBHEZX010000009">
    <property type="protein sequence ID" value="MFC1411853.1"/>
    <property type="molecule type" value="Genomic_DNA"/>
</dbReference>
<dbReference type="Proteomes" id="UP001592582">
    <property type="component" value="Unassembled WGS sequence"/>
</dbReference>
<dbReference type="Gene3D" id="3.20.20.80">
    <property type="entry name" value="Glycosidases"/>
    <property type="match status" value="1"/>
</dbReference>
<dbReference type="InterPro" id="IPR050321">
    <property type="entry name" value="Glycosyltr_2/OpgH_subfam"/>
</dbReference>
<dbReference type="Pfam" id="PF13632">
    <property type="entry name" value="Glyco_trans_2_3"/>
    <property type="match status" value="1"/>
</dbReference>
<comment type="caution">
    <text evidence="1">The sequence shown here is derived from an EMBL/GenBank/DDBJ whole genome shotgun (WGS) entry which is preliminary data.</text>
</comment>
<sequence>MSTQLSTAETGSFSTAETGSFTTATPPRPYREPGRRTVWASRVVIALAAAAIAWFQPGPLLALATLLLGVGFAWVGGWHGRELRLIALALGVYVSAVDYLSWRLSVLSWAGWWIGVPLFLAELHAAVHTVGLHATVWPHRPRRARQDLDPSRLPVFVFVPTVDEGTAVVEATLHGVLAARRRYLAEFPHAAITVLVCNDGGVAGADCSDAVEQLCARLDVRCVTRTVGGGAKAGNIEHARQLVGGSGDALLVVFDADQVPREDFFLHSLAPMADATVGWVQSGQFYGNRHNPVARWADDQQSLFYRLLCPGKALHDSAFICGTNVVLRAAALDEIGGLPTDSVTEDFAASIRLAPRWHSVYLPEVLAVGLGPVDLPSYLKQQERWARGTLSVLRSHWRDLLLPRRGGLRAQQRFQYGLAVTHYLAGVRDLVFLVAPVLYLATGATGVRGATLGSFLAHFVPYYLLATLAFAHAAWRTTSWRSVVVGFGSFPALIRAAWMTLVGTRGLFTITPKQRTAASPWRTARWHLAALAACLGSLGLAVALRHSPAYYLAAFWLVYLCVMIGSHLWLVLQDARAARTAARSPAAAEEPPLVVRGEGPSAPRRPRPSGRRRLPRRRAAWIGLGVTALVGAAVLGTLSTAGAASTGGGPAPLARPAHPRAGLGSATLGQSGTLSAALGVSFGVQGRTQELGASLDTDWAEAVRTGGGVPWITLVISRNGRGGLDSSLTAVANGVDDAALLRWGRSLAGYAHPVYLTVLPEDDRDYAISSAVARGGIPQDSARAWQHIRKLLRQAGASNAALVWNPADPAHDRPYAPAPGSVDAVGVTLFEYPGTRWTDPAAALAEAAAAHPGKPLLVTTSVAGAPEQRAAWLDRLGAAVADRRDVAAVVYQLTGPETDTASAAARRWSPLTDPLTGAAAARLLRGLPEGSGR</sequence>
<dbReference type="InterPro" id="IPR001173">
    <property type="entry name" value="Glyco_trans_2-like"/>
</dbReference>
<dbReference type="SUPFAM" id="SSF53448">
    <property type="entry name" value="Nucleotide-diphospho-sugar transferases"/>
    <property type="match status" value="1"/>
</dbReference>
<keyword evidence="2" id="KW-1185">Reference proteome</keyword>